<protein>
    <submittedName>
        <fullName evidence="2">Uncharacterized protein</fullName>
    </submittedName>
</protein>
<evidence type="ECO:0000313" key="2">
    <source>
        <dbReference type="EMBL" id="TCV94716.1"/>
    </source>
</evidence>
<dbReference type="EMBL" id="SMCS01000003">
    <property type="protein sequence ID" value="TCV94716.1"/>
    <property type="molecule type" value="Genomic_DNA"/>
</dbReference>
<feature type="signal peptide" evidence="1">
    <location>
        <begin position="1"/>
        <end position="18"/>
    </location>
</feature>
<dbReference type="Proteomes" id="UP000295645">
    <property type="component" value="Unassembled WGS sequence"/>
</dbReference>
<accession>A0A4R3YQR9</accession>
<keyword evidence="1" id="KW-0732">Signal</keyword>
<evidence type="ECO:0000256" key="1">
    <source>
        <dbReference type="SAM" id="SignalP"/>
    </source>
</evidence>
<proteinExistence type="predicted"/>
<reference evidence="2 3" key="1">
    <citation type="submission" date="2019-03" db="EMBL/GenBank/DDBJ databases">
        <title>Above-ground endophytic microbial communities from plants in different locations in the United States.</title>
        <authorList>
            <person name="Frank C."/>
        </authorList>
    </citation>
    <scope>NUCLEOTIDE SEQUENCE [LARGE SCALE GENOMIC DNA]</scope>
    <source>
        <strain evidence="2 3">LP_13_YM</strain>
    </source>
</reference>
<evidence type="ECO:0000313" key="3">
    <source>
        <dbReference type="Proteomes" id="UP000295645"/>
    </source>
</evidence>
<organism evidence="2 3">
    <name type="scientific">Luteibacter rhizovicinus</name>
    <dbReference type="NCBI Taxonomy" id="242606"/>
    <lineage>
        <taxon>Bacteria</taxon>
        <taxon>Pseudomonadati</taxon>
        <taxon>Pseudomonadota</taxon>
        <taxon>Gammaproteobacteria</taxon>
        <taxon>Lysobacterales</taxon>
        <taxon>Rhodanobacteraceae</taxon>
        <taxon>Luteibacter</taxon>
    </lineage>
</organism>
<feature type="chain" id="PRO_5020635775" evidence="1">
    <location>
        <begin position="19"/>
        <end position="160"/>
    </location>
</feature>
<dbReference type="AlphaFoldDB" id="A0A4R3YQR9"/>
<dbReference type="OrthoDB" id="5955952at2"/>
<keyword evidence="3" id="KW-1185">Reference proteome</keyword>
<sequence>MKALTLGLLLALPLGAGAAPSPPPGVHGTRAPEAEPMKTFAWRDDAAGYSFVGPPRWAGRVKAVPVGAKDLAASGATSGVTFIDTKHSQTLLILLATDNERAATMLGTESVHELARSGDHVVARKDGPTRQTLVRDEMMLTPDELDTAIRWDSAAGTTAR</sequence>
<comment type="caution">
    <text evidence="2">The sequence shown here is derived from an EMBL/GenBank/DDBJ whole genome shotgun (WGS) entry which is preliminary data.</text>
</comment>
<gene>
    <name evidence="2" type="ORF">EC912_103201</name>
</gene>
<name>A0A4R3YQR9_9GAMM</name>
<dbReference type="RefSeq" id="WP_132143289.1">
    <property type="nucleotide sequence ID" value="NZ_SMCS01000003.1"/>
</dbReference>